<dbReference type="HOGENOM" id="CLU_010595_0_0_1"/>
<organism evidence="2 3">
    <name type="scientific">Claviceps purpurea (strain 20.1)</name>
    <name type="common">Ergot fungus</name>
    <name type="synonym">Sphacelia segetum</name>
    <dbReference type="NCBI Taxonomy" id="1111077"/>
    <lineage>
        <taxon>Eukaryota</taxon>
        <taxon>Fungi</taxon>
        <taxon>Dikarya</taxon>
        <taxon>Ascomycota</taxon>
        <taxon>Pezizomycotina</taxon>
        <taxon>Sordariomycetes</taxon>
        <taxon>Hypocreomycetidae</taxon>
        <taxon>Hypocreales</taxon>
        <taxon>Clavicipitaceae</taxon>
        <taxon>Claviceps</taxon>
    </lineage>
</organism>
<name>M1VXG6_CLAP2</name>
<dbReference type="Proteomes" id="UP000016801">
    <property type="component" value="Unassembled WGS sequence"/>
</dbReference>
<accession>M1VXG6</accession>
<gene>
    <name evidence="2" type="ORF">CPUR_06910</name>
</gene>
<feature type="region of interest" description="Disordered" evidence="1">
    <location>
        <begin position="1"/>
        <end position="35"/>
    </location>
</feature>
<dbReference type="STRING" id="1111077.M1VXG6"/>
<proteinExistence type="predicted"/>
<dbReference type="VEuPathDB" id="FungiDB:CPUR_06910"/>
<evidence type="ECO:0000313" key="2">
    <source>
        <dbReference type="EMBL" id="CCE32987.1"/>
    </source>
</evidence>
<protein>
    <submittedName>
        <fullName evidence="2">Uncharacterized protein</fullName>
    </submittedName>
</protein>
<dbReference type="InterPro" id="IPR029063">
    <property type="entry name" value="SAM-dependent_MTases_sf"/>
</dbReference>
<keyword evidence="3" id="KW-1185">Reference proteome</keyword>
<feature type="compositionally biased region" description="Polar residues" evidence="1">
    <location>
        <begin position="1"/>
        <end position="11"/>
    </location>
</feature>
<dbReference type="EMBL" id="CAGA01000049">
    <property type="protein sequence ID" value="CCE32987.1"/>
    <property type="molecule type" value="Genomic_DNA"/>
</dbReference>
<dbReference type="SUPFAM" id="SSF53335">
    <property type="entry name" value="S-adenosyl-L-methionine-dependent methyltransferases"/>
    <property type="match status" value="1"/>
</dbReference>
<reference evidence="2 3" key="1">
    <citation type="journal article" date="2013" name="PLoS Genet.">
        <title>Plant-symbiotic fungi as chemical engineers: Multi-genome analysis of the Clavicipitaceae reveals dynamics of alkaloid loci.</title>
        <authorList>
            <person name="Schardl C.L."/>
            <person name="Young C.A."/>
            <person name="Hesse U."/>
            <person name="Amyotte S.G."/>
            <person name="Andreeva K."/>
            <person name="Calie P.J."/>
            <person name="Fleetwood D.J."/>
            <person name="Haws D.C."/>
            <person name="Moore N."/>
            <person name="Oeser B."/>
            <person name="Panaccione D.G."/>
            <person name="Schweri K.K."/>
            <person name="Voisey C.R."/>
            <person name="Farman M.L."/>
            <person name="Jaromczyk J.W."/>
            <person name="Roe B.A."/>
            <person name="O'Sullivan D.M."/>
            <person name="Scott B."/>
            <person name="Tudzynski P."/>
            <person name="An Z."/>
            <person name="Arnaoudova E.G."/>
            <person name="Bullock C.T."/>
            <person name="Charlton N.D."/>
            <person name="Chen L."/>
            <person name="Cox M."/>
            <person name="Dinkins R.D."/>
            <person name="Florea S."/>
            <person name="Glenn A.E."/>
            <person name="Gordon A."/>
            <person name="Gueldener U."/>
            <person name="Harris D.R."/>
            <person name="Hollin W."/>
            <person name="Jaromczyk J."/>
            <person name="Johnson R.D."/>
            <person name="Khan A.K."/>
            <person name="Leistner E."/>
            <person name="Leuchtmann A."/>
            <person name="Li C."/>
            <person name="Liu J."/>
            <person name="Liu J."/>
            <person name="Liu M."/>
            <person name="Mace W."/>
            <person name="Machado C."/>
            <person name="Nagabhyru P."/>
            <person name="Pan J."/>
            <person name="Schmid J."/>
            <person name="Sugawara K."/>
            <person name="Steiner U."/>
            <person name="Takach J.E."/>
            <person name="Tanaka E."/>
            <person name="Webb J.S."/>
            <person name="Wilson E.V."/>
            <person name="Wiseman J.L."/>
            <person name="Yoshida R."/>
            <person name="Zeng Z."/>
        </authorList>
    </citation>
    <scope>NUCLEOTIDE SEQUENCE [LARGE SCALE GENOMIC DNA]</scope>
    <source>
        <strain evidence="2 3">20.1</strain>
    </source>
</reference>
<dbReference type="AlphaFoldDB" id="M1VXG6"/>
<dbReference type="OrthoDB" id="2013972at2759"/>
<sequence length="319" mass="36377">MSAASQTNEQRPLQAEGDLIAAAEVPPDDQDDRDSVFSETFVRPEIHILFNLLTHCRSQSSTASLASSILEYRRIHGRTYHSDGFTTNYIRPNDEQHLESEDLCHHYVTVLLDGRLFLAPLEKETIHRVLDVVTGSVNLPTGFQMLQLLVQISHRANHSGFHRMSISKTGKLSFRKPTDAAHQEDGYSLTKCMLIFAVTTDLLNWLEPILASFGDLFREAGKIMNRHFFVQDMQQAAFDEAGFVEKRAVQYKLPIGPWAKDIKLAEAGRFDLAALENDLQVDEYQEWLANLRKEMRNPKVHSYVIVHVVYGRKPWRSGL</sequence>
<dbReference type="eggNOG" id="ENOG502QSKG">
    <property type="taxonomic scope" value="Eukaryota"/>
</dbReference>
<evidence type="ECO:0000256" key="1">
    <source>
        <dbReference type="SAM" id="MobiDB-lite"/>
    </source>
</evidence>
<comment type="caution">
    <text evidence="2">The sequence shown here is derived from an EMBL/GenBank/DDBJ whole genome shotgun (WGS) entry which is preliminary data.</text>
</comment>
<evidence type="ECO:0000313" key="3">
    <source>
        <dbReference type="Proteomes" id="UP000016801"/>
    </source>
</evidence>